<feature type="domain" description="Plasmid pRiA4b Orf3-like" evidence="1">
    <location>
        <begin position="34"/>
        <end position="76"/>
    </location>
</feature>
<organism evidence="2 3">
    <name type="scientific">Paxillus rubicundulus Ve08.2h10</name>
    <dbReference type="NCBI Taxonomy" id="930991"/>
    <lineage>
        <taxon>Eukaryota</taxon>
        <taxon>Fungi</taxon>
        <taxon>Dikarya</taxon>
        <taxon>Basidiomycota</taxon>
        <taxon>Agaricomycotina</taxon>
        <taxon>Agaricomycetes</taxon>
        <taxon>Agaricomycetidae</taxon>
        <taxon>Boletales</taxon>
        <taxon>Paxilineae</taxon>
        <taxon>Paxillaceae</taxon>
        <taxon>Paxillus</taxon>
    </lineage>
</organism>
<evidence type="ECO:0000259" key="1">
    <source>
        <dbReference type="Pfam" id="PF07929"/>
    </source>
</evidence>
<evidence type="ECO:0000313" key="2">
    <source>
        <dbReference type="EMBL" id="KIK94743.1"/>
    </source>
</evidence>
<accession>A0A0D0DQK2</accession>
<dbReference type="HOGENOM" id="CLU_1732070_0_0_1"/>
<dbReference type="InParanoid" id="A0A0D0DQK2"/>
<dbReference type="SUPFAM" id="SSF159941">
    <property type="entry name" value="MM3350-like"/>
    <property type="match status" value="1"/>
</dbReference>
<gene>
    <name evidence="2" type="ORF">PAXRUDRAFT_428267</name>
</gene>
<dbReference type="EMBL" id="KN825087">
    <property type="protein sequence ID" value="KIK94743.1"/>
    <property type="molecule type" value="Genomic_DNA"/>
</dbReference>
<dbReference type="Gene3D" id="3.10.290.30">
    <property type="entry name" value="MM3350-like"/>
    <property type="match status" value="1"/>
</dbReference>
<sequence length="151" mass="17588">MPNSSASSSSASHGPDPYTILPQITTDYIQLRFQLARFGVHRIVRLPLTFTFANLHTLIQYMFGWSDSHLHQAEVFPNVVLHSDKKLPGFIKSCGRKRPIEDYELGDALAINHWERFERADRPIYRVRPKVRHRGDEFDRIMTMEDKVSHL</sequence>
<dbReference type="AlphaFoldDB" id="A0A0D0DQK2"/>
<keyword evidence="3" id="KW-1185">Reference proteome</keyword>
<evidence type="ECO:0000313" key="3">
    <source>
        <dbReference type="Proteomes" id="UP000054538"/>
    </source>
</evidence>
<protein>
    <recommendedName>
        <fullName evidence="1">Plasmid pRiA4b Orf3-like domain-containing protein</fullName>
    </recommendedName>
</protein>
<dbReference type="InterPro" id="IPR024047">
    <property type="entry name" value="MM3350-like_sf"/>
</dbReference>
<dbReference type="InterPro" id="IPR012912">
    <property type="entry name" value="Plasmid_pRiA4b_Orf3-like"/>
</dbReference>
<name>A0A0D0DQK2_9AGAM</name>
<proteinExistence type="predicted"/>
<dbReference type="OrthoDB" id="2940229at2759"/>
<dbReference type="Proteomes" id="UP000054538">
    <property type="component" value="Unassembled WGS sequence"/>
</dbReference>
<dbReference type="Pfam" id="PF07929">
    <property type="entry name" value="PRiA4_ORF3"/>
    <property type="match status" value="1"/>
</dbReference>
<reference evidence="3" key="2">
    <citation type="submission" date="2015-01" db="EMBL/GenBank/DDBJ databases">
        <title>Evolutionary Origins and Diversification of the Mycorrhizal Mutualists.</title>
        <authorList>
            <consortium name="DOE Joint Genome Institute"/>
            <consortium name="Mycorrhizal Genomics Consortium"/>
            <person name="Kohler A."/>
            <person name="Kuo A."/>
            <person name="Nagy L.G."/>
            <person name="Floudas D."/>
            <person name="Copeland A."/>
            <person name="Barry K.W."/>
            <person name="Cichocki N."/>
            <person name="Veneault-Fourrey C."/>
            <person name="LaButti K."/>
            <person name="Lindquist E.A."/>
            <person name="Lipzen A."/>
            <person name="Lundell T."/>
            <person name="Morin E."/>
            <person name="Murat C."/>
            <person name="Riley R."/>
            <person name="Ohm R."/>
            <person name="Sun H."/>
            <person name="Tunlid A."/>
            <person name="Henrissat B."/>
            <person name="Grigoriev I.V."/>
            <person name="Hibbett D.S."/>
            <person name="Martin F."/>
        </authorList>
    </citation>
    <scope>NUCLEOTIDE SEQUENCE [LARGE SCALE GENOMIC DNA]</scope>
    <source>
        <strain evidence="3">Ve08.2h10</strain>
    </source>
</reference>
<reference evidence="2 3" key="1">
    <citation type="submission" date="2014-04" db="EMBL/GenBank/DDBJ databases">
        <authorList>
            <consortium name="DOE Joint Genome Institute"/>
            <person name="Kuo A."/>
            <person name="Kohler A."/>
            <person name="Jargeat P."/>
            <person name="Nagy L.G."/>
            <person name="Floudas D."/>
            <person name="Copeland A."/>
            <person name="Barry K.W."/>
            <person name="Cichocki N."/>
            <person name="Veneault-Fourrey C."/>
            <person name="LaButti K."/>
            <person name="Lindquist E.A."/>
            <person name="Lipzen A."/>
            <person name="Lundell T."/>
            <person name="Morin E."/>
            <person name="Murat C."/>
            <person name="Sun H."/>
            <person name="Tunlid A."/>
            <person name="Henrissat B."/>
            <person name="Grigoriev I.V."/>
            <person name="Hibbett D.S."/>
            <person name="Martin F."/>
            <person name="Nordberg H.P."/>
            <person name="Cantor M.N."/>
            <person name="Hua S.X."/>
        </authorList>
    </citation>
    <scope>NUCLEOTIDE SEQUENCE [LARGE SCALE GENOMIC DNA]</scope>
    <source>
        <strain evidence="2 3">Ve08.2h10</strain>
    </source>
</reference>